<dbReference type="EMBL" id="AE016827">
    <property type="protein sequence ID" value="AAU36609.1"/>
    <property type="molecule type" value="Genomic_DNA"/>
</dbReference>
<organism evidence="1 2">
    <name type="scientific">Mannheimia succiniciproducens (strain KCTC 0769BP / MBEL55E)</name>
    <dbReference type="NCBI Taxonomy" id="221988"/>
    <lineage>
        <taxon>Bacteria</taxon>
        <taxon>Pseudomonadati</taxon>
        <taxon>Pseudomonadota</taxon>
        <taxon>Gammaproteobacteria</taxon>
        <taxon>Pasteurellales</taxon>
        <taxon>Pasteurellaceae</taxon>
        <taxon>Basfia</taxon>
    </lineage>
</organism>
<gene>
    <name evidence="1" type="ordered locus">MS0002</name>
</gene>
<dbReference type="KEGG" id="msu:MS0002"/>
<dbReference type="Proteomes" id="UP000000607">
    <property type="component" value="Chromosome"/>
</dbReference>
<protein>
    <submittedName>
        <fullName evidence="1">Uncharacterized protein</fullName>
    </submittedName>
</protein>
<evidence type="ECO:0000313" key="1">
    <source>
        <dbReference type="EMBL" id="AAU36609.1"/>
    </source>
</evidence>
<proteinExistence type="predicted"/>
<dbReference type="HOGENOM" id="CLU_3404260_0_0_6"/>
<sequence length="30" mass="3607">MCGLQEELQKRLGIEEKIVHYYVLIRLSMN</sequence>
<keyword evidence="2" id="KW-1185">Reference proteome</keyword>
<accession>Q65WQ1</accession>
<reference evidence="1 2" key="1">
    <citation type="journal article" date="2004" name="Nat. Biotechnol.">
        <title>The genome sequence of the capnophilic rumen bacterium Mannheimia succiniciproducens.</title>
        <authorList>
            <person name="Hong S.H."/>
            <person name="Kim J.S."/>
            <person name="Lee S.Y."/>
            <person name="In Y.H."/>
            <person name="Choi S.S."/>
            <person name="Rih J.-K."/>
            <person name="Kim C.H."/>
            <person name="Jeong H."/>
            <person name="Hur C.G."/>
            <person name="Kim J.J."/>
        </authorList>
    </citation>
    <scope>NUCLEOTIDE SEQUENCE [LARGE SCALE GENOMIC DNA]</scope>
    <source>
        <strain evidence="2">KCTC 0769BP / MBEL55E</strain>
    </source>
</reference>
<name>Q65WQ1_MANSM</name>
<dbReference type="AlphaFoldDB" id="Q65WQ1"/>
<evidence type="ECO:0000313" key="2">
    <source>
        <dbReference type="Proteomes" id="UP000000607"/>
    </source>
</evidence>